<keyword evidence="1" id="KW-0812">Transmembrane</keyword>
<organism evidence="2 3">
    <name type="scientific">Virgibacillus necropolis</name>
    <dbReference type="NCBI Taxonomy" id="163877"/>
    <lineage>
        <taxon>Bacteria</taxon>
        <taxon>Bacillati</taxon>
        <taxon>Bacillota</taxon>
        <taxon>Bacilli</taxon>
        <taxon>Bacillales</taxon>
        <taxon>Bacillaceae</taxon>
        <taxon>Virgibacillus</taxon>
    </lineage>
</organism>
<dbReference type="KEGG" id="vne:CFK40_15495"/>
<keyword evidence="3" id="KW-1185">Reference proteome</keyword>
<feature type="transmembrane region" description="Helical" evidence="1">
    <location>
        <begin position="12"/>
        <end position="33"/>
    </location>
</feature>
<evidence type="ECO:0000313" key="3">
    <source>
        <dbReference type="Proteomes" id="UP000204391"/>
    </source>
</evidence>
<accession>A0A221MF85</accession>
<keyword evidence="1" id="KW-0472">Membrane</keyword>
<feature type="transmembrane region" description="Helical" evidence="1">
    <location>
        <begin position="73"/>
        <end position="92"/>
    </location>
</feature>
<feature type="transmembrane region" description="Helical" evidence="1">
    <location>
        <begin position="45"/>
        <end position="67"/>
    </location>
</feature>
<name>A0A221MF85_9BACI</name>
<sequence length="208" mass="22375">MKGIKKDFTLMAILLIPIGVAVNVVAGELVHLLKVPIFLNQIGTMIVAMLAGPWVGAATGAVSKLFFGVFDPAQLAFLPVSMATGIVVGLLAKKGMTTKIWKVTVTGFIVAIVAILIATPITIMVFGGASGTGSDAFTAVLLASGREIWTAVFTQKIFVESFDKIFSIFVAYFVVRKMSDQYLSKQNYGYLYINNKSNKNNKNNKKVG</sequence>
<evidence type="ECO:0000256" key="1">
    <source>
        <dbReference type="SAM" id="Phobius"/>
    </source>
</evidence>
<gene>
    <name evidence="2" type="ORF">CFK40_15495</name>
</gene>
<evidence type="ECO:0000313" key="2">
    <source>
        <dbReference type="EMBL" id="ASN06323.1"/>
    </source>
</evidence>
<feature type="transmembrane region" description="Helical" evidence="1">
    <location>
        <begin position="148"/>
        <end position="175"/>
    </location>
</feature>
<dbReference type="EMBL" id="CP022437">
    <property type="protein sequence ID" value="ASN06323.1"/>
    <property type="molecule type" value="Genomic_DNA"/>
</dbReference>
<dbReference type="OrthoDB" id="9766854at2"/>
<feature type="transmembrane region" description="Helical" evidence="1">
    <location>
        <begin position="104"/>
        <end position="128"/>
    </location>
</feature>
<dbReference type="AlphaFoldDB" id="A0A221MF85"/>
<dbReference type="Proteomes" id="UP000204391">
    <property type="component" value="Chromosome"/>
</dbReference>
<protein>
    <submittedName>
        <fullName evidence="2">ECF transporter S component</fullName>
    </submittedName>
</protein>
<reference evidence="2 3" key="1">
    <citation type="journal article" date="2003" name="Int. J. Syst. Evol. Microbiol.">
        <title>Virgibacillus carmonensis sp. nov., Virgibacillus necropolis sp. nov. and Virgibacillus picturae sp. nov., three novel species isolated from deteriorated mural paintings, transfer of the species of the genus salibacillus to Virgibacillus, as Virgibacillus marismortui comb. nov. and Virgibacillus salexigens comb. nov., and emended description of the genus Virgibacillus.</title>
        <authorList>
            <person name="Heyrman J."/>
            <person name="Logan N.A."/>
            <person name="Busse H.J."/>
            <person name="Balcaen A."/>
            <person name="Lebbe L."/>
            <person name="Rodriguez-Diaz M."/>
            <person name="Swings J."/>
            <person name="De Vos P."/>
        </authorList>
    </citation>
    <scope>NUCLEOTIDE SEQUENCE [LARGE SCALE GENOMIC DNA]</scope>
    <source>
        <strain evidence="2 3">LMG 19488</strain>
    </source>
</reference>
<dbReference type="RefSeq" id="WP_089533321.1">
    <property type="nucleotide sequence ID" value="NZ_CP022437.1"/>
</dbReference>
<proteinExistence type="predicted"/>
<keyword evidence="1" id="KW-1133">Transmembrane helix</keyword>
<dbReference type="Gene3D" id="1.10.1760.20">
    <property type="match status" value="1"/>
</dbReference>